<feature type="region of interest" description="Disordered" evidence="1">
    <location>
        <begin position="1"/>
        <end position="21"/>
    </location>
</feature>
<reference evidence="2 3" key="1">
    <citation type="submission" date="2020-01" db="EMBL/GenBank/DDBJ databases">
        <authorList>
            <person name="Gupta K D."/>
        </authorList>
    </citation>
    <scope>NUCLEOTIDE SEQUENCE [LARGE SCALE GENOMIC DNA]</scope>
</reference>
<keyword evidence="3" id="KW-1185">Reference proteome</keyword>
<proteinExistence type="predicted"/>
<dbReference type="OrthoDB" id="412006at2759"/>
<accession>A0A8S0VZW4</accession>
<dbReference type="EMBL" id="CACVBS010000077">
    <property type="protein sequence ID" value="CAA7269284.1"/>
    <property type="molecule type" value="Genomic_DNA"/>
</dbReference>
<organism evidence="2 3">
    <name type="scientific">Cyclocybe aegerita</name>
    <name type="common">Black poplar mushroom</name>
    <name type="synonym">Agrocybe aegerita</name>
    <dbReference type="NCBI Taxonomy" id="1973307"/>
    <lineage>
        <taxon>Eukaryota</taxon>
        <taxon>Fungi</taxon>
        <taxon>Dikarya</taxon>
        <taxon>Basidiomycota</taxon>
        <taxon>Agaricomycotina</taxon>
        <taxon>Agaricomycetes</taxon>
        <taxon>Agaricomycetidae</taxon>
        <taxon>Agaricales</taxon>
        <taxon>Agaricineae</taxon>
        <taxon>Bolbitiaceae</taxon>
        <taxon>Cyclocybe</taxon>
    </lineage>
</organism>
<dbReference type="PANTHER" id="PTHR33481:SF1">
    <property type="entry name" value="ENDONUCLEASE_EXONUCLEASE_PHOSPHATASE DOMAIN-CONTAINING PROTEIN-RELATED"/>
    <property type="match status" value="1"/>
</dbReference>
<evidence type="ECO:0008006" key="4">
    <source>
        <dbReference type="Google" id="ProtNLM"/>
    </source>
</evidence>
<comment type="caution">
    <text evidence="2">The sequence shown here is derived from an EMBL/GenBank/DDBJ whole genome shotgun (WGS) entry which is preliminary data.</text>
</comment>
<name>A0A8S0VZW4_CYCAE</name>
<sequence>MSTLDHQLGPSNDAPGVPTTPVHSGQAFSLSVCHALQEWFEADDLRRITFVYVPSALWWDIHGEAHKYITELKVRVGHRKMDNSIDALRSQAAHSVLDSWNSTFQDPTYRGSEFLELQQPDRWPLQPSYLNRGPWLSTFRHSITEFARVCRCITGHTPIGAYYHRFKINEPHGCTCGAALQSRQHVLFRCRDRYSVHYPRFLGDIASFMKYNPTAFGFTPDPLGAFNPWADFSEHELLSALKGCSNSSAPGPDHVTWVHLKELLKDKHVLVLFIVLANACLQLNKPSYPVPKAFRPIVLLITFGKLIEKMIANRIQFDAVKHDIFHPNQVGGICQRSTKDAGLILTHLVRVGWVKGLQTSALAFDIAQFFPSMDDGTILAQSKQLDDNNPKTYWRYLGFYFDRGLTFHEHVCYYATKAFTTVQAMRMLRNSTRDRVVPIATYGYHLWYFDGAHNKGAMNQLKWMQQRAALWITGAFCTLPTGGLEALAGLIPVHLMLKKLAMCTVYRVATLLDTHPLCSMLGKRLLKRAKLHACSADLDDPSYVRESQEHCHGGG</sequence>
<evidence type="ECO:0000313" key="3">
    <source>
        <dbReference type="Proteomes" id="UP000467700"/>
    </source>
</evidence>
<evidence type="ECO:0000256" key="1">
    <source>
        <dbReference type="SAM" id="MobiDB-lite"/>
    </source>
</evidence>
<dbReference type="Proteomes" id="UP000467700">
    <property type="component" value="Unassembled WGS sequence"/>
</dbReference>
<dbReference type="PANTHER" id="PTHR33481">
    <property type="entry name" value="REVERSE TRANSCRIPTASE"/>
    <property type="match status" value="1"/>
</dbReference>
<protein>
    <recommendedName>
        <fullName evidence="4">Reverse transcriptase domain-containing protein</fullName>
    </recommendedName>
</protein>
<gene>
    <name evidence="2" type="ORF">AAE3_LOCUS11530</name>
</gene>
<evidence type="ECO:0000313" key="2">
    <source>
        <dbReference type="EMBL" id="CAA7269284.1"/>
    </source>
</evidence>
<dbReference type="AlphaFoldDB" id="A0A8S0VZW4"/>